<feature type="region of interest" description="Disordered" evidence="2">
    <location>
        <begin position="74"/>
        <end position="159"/>
    </location>
</feature>
<dbReference type="PANTHER" id="PTHR32215:SF0">
    <property type="entry name" value="CILIA- AND FLAGELLA-ASSOCIATED PROTEIN 57"/>
    <property type="match status" value="1"/>
</dbReference>
<feature type="compositionally biased region" description="Low complexity" evidence="2">
    <location>
        <begin position="108"/>
        <end position="120"/>
    </location>
</feature>
<dbReference type="PANTHER" id="PTHR32215">
    <property type="entry name" value="CILIA- AND FLAGELLA-ASSOCIATED PROTEIN 57"/>
    <property type="match status" value="1"/>
</dbReference>
<organism evidence="3 4">
    <name type="scientific">Aphanomyces astaci</name>
    <name type="common">Crayfish plague agent</name>
    <dbReference type="NCBI Taxonomy" id="112090"/>
    <lineage>
        <taxon>Eukaryota</taxon>
        <taxon>Sar</taxon>
        <taxon>Stramenopiles</taxon>
        <taxon>Oomycota</taxon>
        <taxon>Saprolegniomycetes</taxon>
        <taxon>Saprolegniales</taxon>
        <taxon>Verrucalvaceae</taxon>
        <taxon>Aphanomyces</taxon>
    </lineage>
</organism>
<accession>A0A3R6Y7V1</accession>
<proteinExistence type="predicted"/>
<feature type="coiled-coil region" evidence="1">
    <location>
        <begin position="18"/>
        <end position="70"/>
    </location>
</feature>
<name>A0A3R6Y7V1_APHAT</name>
<dbReference type="Proteomes" id="UP000286510">
    <property type="component" value="Unassembled WGS sequence"/>
</dbReference>
<keyword evidence="1" id="KW-0175">Coiled coil</keyword>
<evidence type="ECO:0000256" key="1">
    <source>
        <dbReference type="SAM" id="Coils"/>
    </source>
</evidence>
<dbReference type="InterPro" id="IPR052993">
    <property type="entry name" value="CFA-57"/>
</dbReference>
<feature type="compositionally biased region" description="Basic and acidic residues" evidence="2">
    <location>
        <begin position="92"/>
        <end position="107"/>
    </location>
</feature>
<protein>
    <submittedName>
        <fullName evidence="3">Uncharacterized protein</fullName>
    </submittedName>
</protein>
<dbReference type="EMBL" id="QUTF01017728">
    <property type="protein sequence ID" value="RHZ03785.1"/>
    <property type="molecule type" value="Genomic_DNA"/>
</dbReference>
<evidence type="ECO:0000256" key="2">
    <source>
        <dbReference type="SAM" id="MobiDB-lite"/>
    </source>
</evidence>
<gene>
    <name evidence="3" type="ORF">DYB26_016527</name>
</gene>
<evidence type="ECO:0000313" key="3">
    <source>
        <dbReference type="EMBL" id="RHZ03785.1"/>
    </source>
</evidence>
<dbReference type="AlphaFoldDB" id="A0A3R6Y7V1"/>
<evidence type="ECO:0000313" key="4">
    <source>
        <dbReference type="Proteomes" id="UP000286510"/>
    </source>
</evidence>
<dbReference type="VEuPathDB" id="FungiDB:H257_14532"/>
<sequence length="159" mass="18195">KYETGKIVTEVASDVDAQQEYNRQREYLEKEVESMKSKLVKGLKINHSEMMRLKRENAILTVQVNDLRREFHAVKSSQSEVNDLKNKHRDKRSMDEREMELRRESELQKAQIQQLKHQQASMLKALGGSSASGPPPRRAPSVATAKPKLLPMMGSHIDA</sequence>
<comment type="caution">
    <text evidence="3">The sequence shown here is derived from an EMBL/GenBank/DDBJ whole genome shotgun (WGS) entry which is preliminary data.</text>
</comment>
<feature type="non-terminal residue" evidence="3">
    <location>
        <position position="1"/>
    </location>
</feature>
<reference evidence="3 4" key="1">
    <citation type="submission" date="2018-08" db="EMBL/GenBank/DDBJ databases">
        <title>Aphanomyces genome sequencing and annotation.</title>
        <authorList>
            <person name="Minardi D."/>
            <person name="Oidtmann B."/>
            <person name="Van Der Giezen M."/>
            <person name="Studholme D.J."/>
        </authorList>
    </citation>
    <scope>NUCLEOTIDE SEQUENCE [LARGE SCALE GENOMIC DNA]</scope>
    <source>
        <strain evidence="3 4">FDL457</strain>
    </source>
</reference>